<dbReference type="EMBL" id="LAZR01023325">
    <property type="protein sequence ID" value="KKL78886.1"/>
    <property type="molecule type" value="Genomic_DNA"/>
</dbReference>
<reference evidence="1" key="1">
    <citation type="journal article" date="2015" name="Nature">
        <title>Complex archaea that bridge the gap between prokaryotes and eukaryotes.</title>
        <authorList>
            <person name="Spang A."/>
            <person name="Saw J.H."/>
            <person name="Jorgensen S.L."/>
            <person name="Zaremba-Niedzwiedzka K."/>
            <person name="Martijn J."/>
            <person name="Lind A.E."/>
            <person name="van Eijk R."/>
            <person name="Schleper C."/>
            <person name="Guy L."/>
            <person name="Ettema T.J."/>
        </authorList>
    </citation>
    <scope>NUCLEOTIDE SEQUENCE</scope>
</reference>
<dbReference type="AlphaFoldDB" id="A0A0F9FK91"/>
<comment type="caution">
    <text evidence="1">The sequence shown here is derived from an EMBL/GenBank/DDBJ whole genome shotgun (WGS) entry which is preliminary data.</text>
</comment>
<sequence length="114" mass="13039">MSQTLQTPMDSSLIALIEEKVYEKNGHKYIRLGNYALDFKKQFAFLGFTKNGKKVILGDVYSESDTGIKYQKRYATIEVSQNGMEEDGKVVNCTVYTLMTEAWSYSETLKKVKN</sequence>
<name>A0A0F9FK91_9ZZZZ</name>
<organism evidence="1">
    <name type="scientific">marine sediment metagenome</name>
    <dbReference type="NCBI Taxonomy" id="412755"/>
    <lineage>
        <taxon>unclassified sequences</taxon>
        <taxon>metagenomes</taxon>
        <taxon>ecological metagenomes</taxon>
    </lineage>
</organism>
<gene>
    <name evidence="1" type="ORF">LCGC14_2020350</name>
</gene>
<evidence type="ECO:0000313" key="1">
    <source>
        <dbReference type="EMBL" id="KKL78886.1"/>
    </source>
</evidence>
<accession>A0A0F9FK91</accession>
<protein>
    <submittedName>
        <fullName evidence="1">Uncharacterized protein</fullName>
    </submittedName>
</protein>
<proteinExistence type="predicted"/>